<dbReference type="Gene3D" id="2.60.40.10">
    <property type="entry name" value="Immunoglobulins"/>
    <property type="match status" value="2"/>
</dbReference>
<evidence type="ECO:0000313" key="4">
    <source>
        <dbReference type="Proteomes" id="UP000255517"/>
    </source>
</evidence>
<dbReference type="Gene3D" id="2.60.40.740">
    <property type="match status" value="1"/>
</dbReference>
<organism evidence="3 4">
    <name type="scientific">Peptoniphilus lacrimalis</name>
    <dbReference type="NCBI Taxonomy" id="33031"/>
    <lineage>
        <taxon>Bacteria</taxon>
        <taxon>Bacillati</taxon>
        <taxon>Bacillota</taxon>
        <taxon>Tissierellia</taxon>
        <taxon>Tissierellales</taxon>
        <taxon>Peptoniphilaceae</taxon>
        <taxon>Peptoniphilus</taxon>
    </lineage>
</organism>
<dbReference type="AlphaFoldDB" id="A0A379C794"/>
<dbReference type="Pfam" id="PF16555">
    <property type="entry name" value="GramPos_pilinD1"/>
    <property type="match status" value="1"/>
</dbReference>
<evidence type="ECO:0000313" key="3">
    <source>
        <dbReference type="EMBL" id="SUB57555.1"/>
    </source>
</evidence>
<dbReference type="NCBIfam" id="NF033902">
    <property type="entry name" value="iso_D2_wall_anc"/>
    <property type="match status" value="1"/>
</dbReference>
<feature type="domain" description="Gram-positive pilin subunit D1 N-terminal" evidence="2">
    <location>
        <begin position="51"/>
        <end position="210"/>
    </location>
</feature>
<dbReference type="EMBL" id="UGSZ01000001">
    <property type="protein sequence ID" value="SUB57555.1"/>
    <property type="molecule type" value="Genomic_DNA"/>
</dbReference>
<name>A0A379C794_9FIRM</name>
<dbReference type="InterPro" id="IPR013783">
    <property type="entry name" value="Ig-like_fold"/>
</dbReference>
<dbReference type="NCBIfam" id="TIGR01167">
    <property type="entry name" value="LPXTG_anchor"/>
    <property type="match status" value="1"/>
</dbReference>
<keyword evidence="1" id="KW-1133">Transmembrane helix</keyword>
<dbReference type="OrthoDB" id="2056845at2"/>
<dbReference type="InterPro" id="IPR048052">
    <property type="entry name" value="FM1-like"/>
</dbReference>
<evidence type="ECO:0000259" key="2">
    <source>
        <dbReference type="Pfam" id="PF16555"/>
    </source>
</evidence>
<reference evidence="3 4" key="1">
    <citation type="submission" date="2018-06" db="EMBL/GenBank/DDBJ databases">
        <authorList>
            <consortium name="Pathogen Informatics"/>
            <person name="Doyle S."/>
        </authorList>
    </citation>
    <scope>NUCLEOTIDE SEQUENCE [LARGE SCALE GENOMIC DNA]</scope>
    <source>
        <strain evidence="3 4">NCTC13149</strain>
    </source>
</reference>
<sequence>MKNTKKLLSLILTLVMIIGVVAPLSAYAIGNNNNTIGTIAKDDYQKTKPEGKTKVTVHKLQADNYKVPEEGFGHNGGKLEKEQLEGLGTNVKELDGVTFTYYKLKDAAQLELFKKTPKQYDTNEKVEAVADVTKVGTITTANGQGAEVDLEEGYYWFVESGKPTTVSSSIAVPFGISIPVMNQTEIGEGDDLIPAGTVYLNKVHVYPKNVTGDEVIPKKTVGNEVNLNETHNVGDVQTWFLQANIPGNIKDYEKFVMSDVFFKGLTYKGNVKVYMGYDGAQDAQKVELEKGVDYNLVEPAADTKFTTVEPNPLDATTVLTAPAGQEFSVTLTEAGLKKLADNYQTVKQNAGEGKQVKIYATVDTVINEDAKMGTPIKNTYDLKIKIKGQDEKSKRPNDTPEVETGGKKFVKVSETEVTKKLAGAVFALYDGDKQIVWTQALIDANKDAIDNGKFCKDENGTVFATGTPEIGKPIYLQSDVNGLFEIKGLEYSKWEKTELDGNKTEITHNYKLKEVKFPEGYAGNKDTEIPFTVNKTSYKDNAEGYPENTHDAQGNMLVKNKDLTIPPTGGIGTVIFAVAGIALMGGAFIAIKKRSAEE</sequence>
<dbReference type="InterPro" id="IPR032364">
    <property type="entry name" value="GramPos_pilinD1_N"/>
</dbReference>
<dbReference type="NCBIfam" id="TIGR04226">
    <property type="entry name" value="RrgB_K2N_iso_D2"/>
    <property type="match status" value="1"/>
</dbReference>
<evidence type="ECO:0000256" key="1">
    <source>
        <dbReference type="SAM" id="Phobius"/>
    </source>
</evidence>
<dbReference type="InterPro" id="IPR026466">
    <property type="entry name" value="Fim_isopep_form_D2_dom"/>
</dbReference>
<dbReference type="Proteomes" id="UP000255517">
    <property type="component" value="Unassembled WGS sequence"/>
</dbReference>
<proteinExistence type="predicted"/>
<accession>A0A379C794</accession>
<protein>
    <submittedName>
        <fullName evidence="3">Predicted outer membrane protein</fullName>
    </submittedName>
</protein>
<feature type="transmembrane region" description="Helical" evidence="1">
    <location>
        <begin position="569"/>
        <end position="591"/>
    </location>
</feature>
<keyword evidence="1" id="KW-0472">Membrane</keyword>
<dbReference type="RefSeq" id="WP_019035188.1">
    <property type="nucleotide sequence ID" value="NZ_UGSZ01000001.1"/>
</dbReference>
<gene>
    <name evidence="3" type="ORF">NCTC13149_01399</name>
</gene>
<dbReference type="STRING" id="1122949.GCA_000378725_01544"/>
<keyword evidence="1" id="KW-0812">Transmembrane</keyword>